<dbReference type="RefSeq" id="WP_309726034.1">
    <property type="nucleotide sequence ID" value="NZ_JAVDQA010000001.1"/>
</dbReference>
<sequence>MDFTAPLNRLRLLITLISILTVLLFPQGLSAQQGDYEWSWATRGGGSRALHNSTGSDHAQKVYNISIDDHNNYYYVAQIGRETSPGTDPTFGNTPNDTIVIPTYGNDSGTDRSIYLVSTTCNGTFRWHKSIGGSGDIYAEGLGVDANGGVYIAGNVRQSTTGTPLHYDQDSIKSEVSEKSLSLVKYDTLGNFQWLKEPQTSAVDPESATSGEIYVEPDGTVHWMVVLAPNANLENGAIVAQDNYFPPTGTQVGDVGVIRYDKNGNFLGYTRFDMDMHGGISYFSNRRIGFTYDPVYERYYIVAGTFGSPGNLAIIDGQEVTGLYYLATFDRDTGNVSWWHEHNGIYNNWPRLRDITIDDSGSVYVVGSYFGGDAIDDYCEFAGHAFETGTGGPFCMKFDNNGQILWVSYPAEANRAGESIAVGEDGVFLGQGYGTFGGGGHYWDDVYFNRPSGHGADPAVIHLDTTTGEALHIYDILGPGYGDDDEITALAVDKLGNVVVGGYMTSPWLFDNHPVVPQMDKRSPNPSDFFIAKLGKDGVSCEDEWMAVKKAADTEIKLWPNPTKGELHIDIDGIINDIKVYDVTGRISLSGQSVEKGANSTVLDLTALPAGIYFIRISTSGHQQTFKVIKE</sequence>
<reference evidence="3 4" key="1">
    <citation type="submission" date="2023-07" db="EMBL/GenBank/DDBJ databases">
        <title>Genomic Encyclopedia of Type Strains, Phase IV (KMG-IV): sequencing the most valuable type-strain genomes for metagenomic binning, comparative biology and taxonomic classification.</title>
        <authorList>
            <person name="Goeker M."/>
        </authorList>
    </citation>
    <scope>NUCLEOTIDE SEQUENCE [LARGE SCALE GENOMIC DNA]</scope>
    <source>
        <strain evidence="3 4">DSM 102814</strain>
    </source>
</reference>
<dbReference type="EMBL" id="JAVDQA010000001">
    <property type="protein sequence ID" value="MDR6299390.1"/>
    <property type="molecule type" value="Genomic_DNA"/>
</dbReference>
<dbReference type="Proteomes" id="UP001257659">
    <property type="component" value="Unassembled WGS sequence"/>
</dbReference>
<dbReference type="InterPro" id="IPR026444">
    <property type="entry name" value="Secre_tail"/>
</dbReference>
<keyword evidence="4" id="KW-1185">Reference proteome</keyword>
<evidence type="ECO:0000259" key="2">
    <source>
        <dbReference type="Pfam" id="PF18962"/>
    </source>
</evidence>
<dbReference type="PANTHER" id="PTHR35580:SF1">
    <property type="entry name" value="PHYTASE-LIKE DOMAIN-CONTAINING PROTEIN"/>
    <property type="match status" value="1"/>
</dbReference>
<dbReference type="GO" id="GO:0005840">
    <property type="term" value="C:ribosome"/>
    <property type="evidence" value="ECO:0007669"/>
    <property type="project" value="UniProtKB-KW"/>
</dbReference>
<evidence type="ECO:0000256" key="1">
    <source>
        <dbReference type="ARBA" id="ARBA00022729"/>
    </source>
</evidence>
<dbReference type="NCBIfam" id="TIGR04183">
    <property type="entry name" value="Por_Secre_tail"/>
    <property type="match status" value="1"/>
</dbReference>
<gene>
    <name evidence="3" type="ORF">GGR31_000006</name>
</gene>
<dbReference type="Pfam" id="PF18962">
    <property type="entry name" value="Por_Secre_tail"/>
    <property type="match status" value="1"/>
</dbReference>
<accession>A0ABU1K1A2</accession>
<proteinExistence type="predicted"/>
<feature type="domain" description="Secretion system C-terminal sorting" evidence="2">
    <location>
        <begin position="558"/>
        <end position="629"/>
    </location>
</feature>
<evidence type="ECO:0000313" key="4">
    <source>
        <dbReference type="Proteomes" id="UP001257659"/>
    </source>
</evidence>
<keyword evidence="3" id="KW-0689">Ribosomal protein</keyword>
<comment type="caution">
    <text evidence="3">The sequence shown here is derived from an EMBL/GenBank/DDBJ whole genome shotgun (WGS) entry which is preliminary data.</text>
</comment>
<keyword evidence="1" id="KW-0732">Signal</keyword>
<dbReference type="PANTHER" id="PTHR35580">
    <property type="entry name" value="CELL SURFACE GLYCOPROTEIN (S-LAYER PROTEIN)-LIKE PROTEIN"/>
    <property type="match status" value="1"/>
</dbReference>
<evidence type="ECO:0000313" key="3">
    <source>
        <dbReference type="EMBL" id="MDR6299390.1"/>
    </source>
</evidence>
<organism evidence="3 4">
    <name type="scientific">Mesonia maritima</name>
    <dbReference type="NCBI Taxonomy" id="1793873"/>
    <lineage>
        <taxon>Bacteria</taxon>
        <taxon>Pseudomonadati</taxon>
        <taxon>Bacteroidota</taxon>
        <taxon>Flavobacteriia</taxon>
        <taxon>Flavobacteriales</taxon>
        <taxon>Flavobacteriaceae</taxon>
        <taxon>Mesonia</taxon>
    </lineage>
</organism>
<dbReference type="InterPro" id="IPR052918">
    <property type="entry name" value="Motility_Chemotaxis_Reg"/>
</dbReference>
<protein>
    <submittedName>
        <fullName evidence="3">Ribosomal protein L24E</fullName>
    </submittedName>
</protein>
<name>A0ABU1K1A2_9FLAO</name>
<keyword evidence="3" id="KW-0687">Ribonucleoprotein</keyword>